<dbReference type="Proteomes" id="UP000248057">
    <property type="component" value="Unassembled WGS sequence"/>
</dbReference>
<dbReference type="AlphaFoldDB" id="A0A2V3YDY1"/>
<keyword evidence="2" id="KW-1185">Reference proteome</keyword>
<dbReference type="InterPro" id="IPR036237">
    <property type="entry name" value="Xyl_isomerase-like_sf"/>
</dbReference>
<dbReference type="Gene3D" id="3.20.20.150">
    <property type="entry name" value="Divalent-metal-dependent TIM barrel enzymes"/>
    <property type="match status" value="1"/>
</dbReference>
<dbReference type="SUPFAM" id="SSF51658">
    <property type="entry name" value="Xylose isomerase-like"/>
    <property type="match status" value="1"/>
</dbReference>
<dbReference type="EMBL" id="QJKD01000002">
    <property type="protein sequence ID" value="PXX56187.1"/>
    <property type="molecule type" value="Genomic_DNA"/>
</dbReference>
<evidence type="ECO:0000313" key="2">
    <source>
        <dbReference type="Proteomes" id="UP000248057"/>
    </source>
</evidence>
<dbReference type="InterPro" id="IPR027417">
    <property type="entry name" value="P-loop_NTPase"/>
</dbReference>
<evidence type="ECO:0000313" key="1">
    <source>
        <dbReference type="EMBL" id="PXX56187.1"/>
    </source>
</evidence>
<sequence>MVCVIGPSGSGKSTFLRCINKLEAATGGISTLKADYHVSLAVGGNNAFAADLPEYRRLMEKIKNPSVKCFFETEILLFSKYTLREWLGELKEALVHIHFADANEMGSCKIGDGCLPMRQYLGEIMKSGYLGGLSPFFTEFSCEKNPVLISLEHERVLRELLEEEL</sequence>
<protein>
    <submittedName>
        <fullName evidence="1">ABC transporter family protein</fullName>
    </submittedName>
</protein>
<proteinExistence type="predicted"/>
<comment type="caution">
    <text evidence="1">The sequence shown here is derived from an EMBL/GenBank/DDBJ whole genome shotgun (WGS) entry which is preliminary data.</text>
</comment>
<gene>
    <name evidence="1" type="ORF">DFR60_102462</name>
</gene>
<reference evidence="1 2" key="1">
    <citation type="submission" date="2018-05" db="EMBL/GenBank/DDBJ databases">
        <title>Genomic Encyclopedia of Type Strains, Phase IV (KMG-IV): sequencing the most valuable type-strain genomes for metagenomic binning, comparative biology and taxonomic classification.</title>
        <authorList>
            <person name="Goeker M."/>
        </authorList>
    </citation>
    <scope>NUCLEOTIDE SEQUENCE [LARGE SCALE GENOMIC DNA]</scope>
    <source>
        <strain evidence="1 2">DSM 24995</strain>
    </source>
</reference>
<accession>A0A2V3YDY1</accession>
<dbReference type="SUPFAM" id="SSF52540">
    <property type="entry name" value="P-loop containing nucleoside triphosphate hydrolases"/>
    <property type="match status" value="1"/>
</dbReference>
<organism evidence="1 2">
    <name type="scientific">Hungatella effluvii</name>
    <dbReference type="NCBI Taxonomy" id="1096246"/>
    <lineage>
        <taxon>Bacteria</taxon>
        <taxon>Bacillati</taxon>
        <taxon>Bacillota</taxon>
        <taxon>Clostridia</taxon>
        <taxon>Lachnospirales</taxon>
        <taxon>Lachnospiraceae</taxon>
        <taxon>Hungatella</taxon>
    </lineage>
</organism>
<name>A0A2V3YDY1_9FIRM</name>